<keyword evidence="2" id="KW-1185">Reference proteome</keyword>
<evidence type="ECO:0000313" key="1">
    <source>
        <dbReference type="EMBL" id="KIN01144.1"/>
    </source>
</evidence>
<dbReference type="STRING" id="913774.A0A0C3CQ34"/>
<reference evidence="2" key="2">
    <citation type="submission" date="2015-01" db="EMBL/GenBank/DDBJ databases">
        <title>Evolutionary Origins and Diversification of the Mycorrhizal Mutualists.</title>
        <authorList>
            <consortium name="DOE Joint Genome Institute"/>
            <consortium name="Mycorrhizal Genomics Consortium"/>
            <person name="Kohler A."/>
            <person name="Kuo A."/>
            <person name="Nagy L.G."/>
            <person name="Floudas D."/>
            <person name="Copeland A."/>
            <person name="Barry K.W."/>
            <person name="Cichocki N."/>
            <person name="Veneault-Fourrey C."/>
            <person name="LaButti K."/>
            <person name="Lindquist E.A."/>
            <person name="Lipzen A."/>
            <person name="Lundell T."/>
            <person name="Morin E."/>
            <person name="Murat C."/>
            <person name="Riley R."/>
            <person name="Ohm R."/>
            <person name="Sun H."/>
            <person name="Tunlid A."/>
            <person name="Henrissat B."/>
            <person name="Grigoriev I.V."/>
            <person name="Hibbett D.S."/>
            <person name="Martin F."/>
        </authorList>
    </citation>
    <scope>NUCLEOTIDE SEQUENCE [LARGE SCALE GENOMIC DNA]</scope>
    <source>
        <strain evidence="2">Zn</strain>
    </source>
</reference>
<dbReference type="PANTHER" id="PTHR38167:SF1">
    <property type="entry name" value="C2H2-TYPE DOMAIN-CONTAINING PROTEIN"/>
    <property type="match status" value="1"/>
</dbReference>
<accession>A0A0C3CQ34</accession>
<dbReference type="InParanoid" id="A0A0C3CQ34"/>
<organism evidence="1 2">
    <name type="scientific">Oidiodendron maius (strain Zn)</name>
    <dbReference type="NCBI Taxonomy" id="913774"/>
    <lineage>
        <taxon>Eukaryota</taxon>
        <taxon>Fungi</taxon>
        <taxon>Dikarya</taxon>
        <taxon>Ascomycota</taxon>
        <taxon>Pezizomycotina</taxon>
        <taxon>Leotiomycetes</taxon>
        <taxon>Leotiomycetes incertae sedis</taxon>
        <taxon>Myxotrichaceae</taxon>
        <taxon>Oidiodendron</taxon>
    </lineage>
</organism>
<protein>
    <submittedName>
        <fullName evidence="1">Uncharacterized protein</fullName>
    </submittedName>
</protein>
<dbReference type="PANTHER" id="PTHR38167">
    <property type="entry name" value="C2H2-TYPE DOMAIN-CONTAINING PROTEIN"/>
    <property type="match status" value="1"/>
</dbReference>
<gene>
    <name evidence="1" type="ORF">OIDMADRAFT_123414</name>
</gene>
<sequence length="59" mass="6957">KELYYDADFWADHDLDCHGDLQSFIDDDNFARVFLWTCCDQPGDNEGCKSTKHKQKRTL</sequence>
<evidence type="ECO:0000313" key="2">
    <source>
        <dbReference type="Proteomes" id="UP000054321"/>
    </source>
</evidence>
<dbReference type="Proteomes" id="UP000054321">
    <property type="component" value="Unassembled WGS sequence"/>
</dbReference>
<feature type="non-terminal residue" evidence="1">
    <location>
        <position position="1"/>
    </location>
</feature>
<proteinExistence type="predicted"/>
<dbReference type="HOGENOM" id="CLU_2967332_0_0_1"/>
<dbReference type="OrthoDB" id="5422613at2759"/>
<dbReference type="AlphaFoldDB" id="A0A0C3CQ34"/>
<reference evidence="1 2" key="1">
    <citation type="submission" date="2014-04" db="EMBL/GenBank/DDBJ databases">
        <authorList>
            <consortium name="DOE Joint Genome Institute"/>
            <person name="Kuo A."/>
            <person name="Martino E."/>
            <person name="Perotto S."/>
            <person name="Kohler A."/>
            <person name="Nagy L.G."/>
            <person name="Floudas D."/>
            <person name="Copeland A."/>
            <person name="Barry K.W."/>
            <person name="Cichocki N."/>
            <person name="Veneault-Fourrey C."/>
            <person name="LaButti K."/>
            <person name="Lindquist E.A."/>
            <person name="Lipzen A."/>
            <person name="Lundell T."/>
            <person name="Morin E."/>
            <person name="Murat C."/>
            <person name="Sun H."/>
            <person name="Tunlid A."/>
            <person name="Henrissat B."/>
            <person name="Grigoriev I.V."/>
            <person name="Hibbett D.S."/>
            <person name="Martin F."/>
            <person name="Nordberg H.P."/>
            <person name="Cantor M.N."/>
            <person name="Hua S.X."/>
        </authorList>
    </citation>
    <scope>NUCLEOTIDE SEQUENCE [LARGE SCALE GENOMIC DNA]</scope>
    <source>
        <strain evidence="1 2">Zn</strain>
    </source>
</reference>
<dbReference type="EMBL" id="KN832876">
    <property type="protein sequence ID" value="KIN01144.1"/>
    <property type="molecule type" value="Genomic_DNA"/>
</dbReference>
<name>A0A0C3CQ34_OIDMZ</name>